<evidence type="ECO:0000256" key="12">
    <source>
        <dbReference type="SAM" id="Phobius"/>
    </source>
</evidence>
<evidence type="ECO:0000256" key="4">
    <source>
        <dbReference type="ARBA" id="ARBA00022614"/>
    </source>
</evidence>
<dbReference type="PANTHER" id="PTHR48061">
    <property type="entry name" value="LEUCINE-RICH REPEAT RECEPTOR PROTEIN KINASE EMS1-LIKE-RELATED"/>
    <property type="match status" value="1"/>
</dbReference>
<dbReference type="PROSITE" id="PS51257">
    <property type="entry name" value="PROKAR_LIPOPROTEIN"/>
    <property type="match status" value="1"/>
</dbReference>
<dbReference type="FunFam" id="3.80.10.10:FF:000041">
    <property type="entry name" value="LRR receptor-like serine/threonine-protein kinase ERECTA"/>
    <property type="match status" value="1"/>
</dbReference>
<evidence type="ECO:0000256" key="5">
    <source>
        <dbReference type="ARBA" id="ARBA00022692"/>
    </source>
</evidence>
<evidence type="ECO:0000256" key="6">
    <source>
        <dbReference type="ARBA" id="ARBA00022729"/>
    </source>
</evidence>
<organism evidence="16">
    <name type="scientific">Panicum hallii</name>
    <dbReference type="NCBI Taxonomy" id="206008"/>
    <lineage>
        <taxon>Eukaryota</taxon>
        <taxon>Viridiplantae</taxon>
        <taxon>Streptophyta</taxon>
        <taxon>Embryophyta</taxon>
        <taxon>Tracheophyta</taxon>
        <taxon>Spermatophyta</taxon>
        <taxon>Magnoliopsida</taxon>
        <taxon>Liliopsida</taxon>
        <taxon>Poales</taxon>
        <taxon>Poaceae</taxon>
        <taxon>PACMAD clade</taxon>
        <taxon>Panicoideae</taxon>
        <taxon>Panicodae</taxon>
        <taxon>Paniceae</taxon>
        <taxon>Panicinae</taxon>
        <taxon>Panicum</taxon>
        <taxon>Panicum sect. Panicum</taxon>
    </lineage>
</organism>
<evidence type="ECO:0000256" key="3">
    <source>
        <dbReference type="ARBA" id="ARBA00022475"/>
    </source>
</evidence>
<dbReference type="SUPFAM" id="SSF52058">
    <property type="entry name" value="L domain-like"/>
    <property type="match status" value="1"/>
</dbReference>
<dbReference type="SUPFAM" id="SSF52047">
    <property type="entry name" value="RNI-like"/>
    <property type="match status" value="3"/>
</dbReference>
<dbReference type="InterPro" id="IPR032675">
    <property type="entry name" value="LRR_dom_sf"/>
</dbReference>
<keyword evidence="11" id="KW-0325">Glycoprotein</keyword>
<dbReference type="Pfam" id="PF23598">
    <property type="entry name" value="LRR_14"/>
    <property type="match status" value="1"/>
</dbReference>
<dbReference type="InterPro" id="IPR003591">
    <property type="entry name" value="Leu-rich_rpt_typical-subtyp"/>
</dbReference>
<dbReference type="GO" id="GO:0005886">
    <property type="term" value="C:plasma membrane"/>
    <property type="evidence" value="ECO:0007669"/>
    <property type="project" value="UniProtKB-SubCell"/>
</dbReference>
<dbReference type="EMBL" id="CM008047">
    <property type="protein sequence ID" value="PAN09724.1"/>
    <property type="molecule type" value="Genomic_DNA"/>
</dbReference>
<evidence type="ECO:0000256" key="1">
    <source>
        <dbReference type="ARBA" id="ARBA00004251"/>
    </source>
</evidence>
<keyword evidence="3" id="KW-1003">Cell membrane</keyword>
<evidence type="ECO:0000256" key="8">
    <source>
        <dbReference type="ARBA" id="ARBA00022989"/>
    </source>
</evidence>
<keyword evidence="6 13" id="KW-0732">Signal</keyword>
<sequence length="1108" mass="123489">MAPTKERLHSLMHLFIACLLKLSTAVPCLPDQASSLLQLKASFIGDNLPSWQAGTDCCHHWEGVTCDMALGRLISLDLGEFDLKSSRLDPALFNLTSLKNLSLAFNYFSGASLPASGFERLTDIMHLNLSCTNVLDHIPVGIACLKNLVTIDLSGNGLYFERPSFKAFMANMSNLRELYLDGVDLSSSGSTWSTVLADSVPQLQVLSLSGCSMSGSIHSSFSKLRSLTTIDLGYNFELTGKVPEYFSKLSSLTVLDISSNKFEGYFPTKIFQLKSLRMLDLSDNHMLSVRLTHFPTGNNLETLNLIGTNFSYDMPSSFAKLEHLKKLELNVMDIDDKLPALISKLPSLDDLQLMGPDTKNPILSWVSNITQLTHLRFGGYDFSESVSTWIGKLTRLESLTIVDCSFSMPIPYQIGNLTKLVKLKFWSCDFPEQRMPSWIGNLTKLVSFTIDDCNFSGPIPSTIGNLIQLEELEVWSSHISGKMPKPLFALPALQRLLLIDNQLIGSLEDIPAPLSSPLREIDLRSNQLTGPIPKSFFQLPNLQVLGLGSNKLTGTVELGSIWRLRNLTYLSLGNNMMSLIEKEGDTIFSHSLKIQGLCLASCNLTKFPASLEYIDTIQDLDLSNNQIEGAIPSWVWENCLVSLNLSHNMFTTLEKSPIVEMTHLMALDLSFNGLQGSIRIPSTPSKLFFLDYSNNEFSSIEPNFVGKYLRNAVIINLSKNKLSGHIPLSVCSLNKLEFLDLSYNNFCGPIPSCLMEKADLTSILKLRENKLHGVLPENIREGCKLQTIDLNGNRIEGVVPRSLANCQDLEVLDVGNNQIVDSFPSWMGTLPNLRILVLRSNQLYGTIRDLHSVYQHFRSLQILDLASNHFSGDLHSKWFDNFISMMNISSDVGQILEHHTNSSWKEVYQDTVIVTFKDAALSITKIQTSFKLIDLSNNSFEGSIPDSIGRLVSLHGLNMSHNNFTGQIPSQLHNLTRLESMDLSCNNLSGEIPQEFTSLTYLSWLNLSYNNLIGRIPQGNQFLSFPSSSFEGNAGLCGIQLYKQCDNPGPDSTTRSTSVPEPNTLWQDRLDAITFFLFAGLGFGLGFALAIIFRSFYHIEVWLCNRMY</sequence>
<evidence type="ECO:0000259" key="14">
    <source>
        <dbReference type="Pfam" id="PF08263"/>
    </source>
</evidence>
<evidence type="ECO:0000313" key="16">
    <source>
        <dbReference type="EMBL" id="PAN09724.1"/>
    </source>
</evidence>
<feature type="domain" description="Leucine-rich repeat-containing N-terminal plant-type" evidence="14">
    <location>
        <begin position="30"/>
        <end position="67"/>
    </location>
</feature>
<dbReference type="InterPro" id="IPR046956">
    <property type="entry name" value="RLP23-like"/>
</dbReference>
<evidence type="ECO:0000256" key="7">
    <source>
        <dbReference type="ARBA" id="ARBA00022737"/>
    </source>
</evidence>
<feature type="transmembrane region" description="Helical" evidence="12">
    <location>
        <begin position="1072"/>
        <end position="1097"/>
    </location>
</feature>
<accession>A0A2S3GVY8</accession>
<keyword evidence="10" id="KW-0675">Receptor</keyword>
<proteinExistence type="inferred from homology"/>
<keyword evidence="4" id="KW-0433">Leucine-rich repeat</keyword>
<dbReference type="FunFam" id="3.80.10.10:FF:000095">
    <property type="entry name" value="LRR receptor-like serine/threonine-protein kinase GSO1"/>
    <property type="match status" value="1"/>
</dbReference>
<dbReference type="Pfam" id="PF08263">
    <property type="entry name" value="LRRNT_2"/>
    <property type="match status" value="1"/>
</dbReference>
<dbReference type="Gramene" id="PAN09724">
    <property type="protein sequence ID" value="PAN09724"/>
    <property type="gene ID" value="PAHAL_2G047200"/>
</dbReference>
<dbReference type="InterPro" id="IPR001611">
    <property type="entry name" value="Leu-rich_rpt"/>
</dbReference>
<evidence type="ECO:0000256" key="2">
    <source>
        <dbReference type="ARBA" id="ARBA00009592"/>
    </source>
</evidence>
<keyword evidence="7" id="KW-0677">Repeat</keyword>
<reference evidence="16" key="1">
    <citation type="submission" date="2018-04" db="EMBL/GenBank/DDBJ databases">
        <title>WGS assembly of Panicum hallii.</title>
        <authorList>
            <person name="Lovell J."/>
            <person name="Jenkins J."/>
            <person name="Lowry D."/>
            <person name="Mamidi S."/>
            <person name="Sreedasyam A."/>
            <person name="Weng X."/>
            <person name="Barry K."/>
            <person name="Bonette J."/>
            <person name="Campitelli B."/>
            <person name="Daum C."/>
            <person name="Gordon S."/>
            <person name="Gould B."/>
            <person name="Lipzen A."/>
            <person name="Macqueen A."/>
            <person name="Palacio-Mejia J."/>
            <person name="Plott C."/>
            <person name="Shakirov E."/>
            <person name="Shu S."/>
            <person name="Yoshinaga Y."/>
            <person name="Zane M."/>
            <person name="Rokhsar D."/>
            <person name="Grimwood J."/>
            <person name="Schmutz J."/>
            <person name="Juenger T."/>
        </authorList>
    </citation>
    <scope>NUCLEOTIDE SEQUENCE [LARGE SCALE GENOMIC DNA]</scope>
    <source>
        <strain evidence="16">FIL2</strain>
    </source>
</reference>
<evidence type="ECO:0000259" key="15">
    <source>
        <dbReference type="Pfam" id="PF23598"/>
    </source>
</evidence>
<feature type="chain" id="PRO_5015571608" evidence="13">
    <location>
        <begin position="26"/>
        <end position="1108"/>
    </location>
</feature>
<feature type="signal peptide" evidence="13">
    <location>
        <begin position="1"/>
        <end position="25"/>
    </location>
</feature>
<keyword evidence="8 12" id="KW-1133">Transmembrane helix</keyword>
<protein>
    <submittedName>
        <fullName evidence="16">Uncharacterized protein</fullName>
    </submittedName>
</protein>
<dbReference type="Pfam" id="PF00560">
    <property type="entry name" value="LRR_1"/>
    <property type="match status" value="5"/>
</dbReference>
<dbReference type="InterPro" id="IPR013210">
    <property type="entry name" value="LRR_N_plant-typ"/>
</dbReference>
<dbReference type="InterPro" id="IPR055414">
    <property type="entry name" value="LRR_R13L4/SHOC2-like"/>
</dbReference>
<gene>
    <name evidence="16" type="ORF">PAHAL_2G047200</name>
</gene>
<dbReference type="Pfam" id="PF13855">
    <property type="entry name" value="LRR_8"/>
    <property type="match status" value="3"/>
</dbReference>
<evidence type="ECO:0000256" key="9">
    <source>
        <dbReference type="ARBA" id="ARBA00023136"/>
    </source>
</evidence>
<evidence type="ECO:0000256" key="11">
    <source>
        <dbReference type="ARBA" id="ARBA00023180"/>
    </source>
</evidence>
<dbReference type="Gene3D" id="3.80.10.10">
    <property type="entry name" value="Ribonuclease Inhibitor"/>
    <property type="match status" value="6"/>
</dbReference>
<comment type="similarity">
    <text evidence="2">Belongs to the RLP family.</text>
</comment>
<keyword evidence="5 12" id="KW-0812">Transmembrane</keyword>
<feature type="domain" description="Disease resistance R13L4/SHOC-2-like LRR" evidence="15">
    <location>
        <begin position="198"/>
        <end position="401"/>
    </location>
</feature>
<dbReference type="FunFam" id="3.80.10.10:FF:000213">
    <property type="entry name" value="Tyrosine-sulfated glycopeptide receptor 1"/>
    <property type="match status" value="1"/>
</dbReference>
<dbReference type="AlphaFoldDB" id="A0A2S3GVY8"/>
<evidence type="ECO:0000256" key="13">
    <source>
        <dbReference type="SAM" id="SignalP"/>
    </source>
</evidence>
<name>A0A2S3GVY8_9POAL</name>
<comment type="subcellular location">
    <subcellularLocation>
        <location evidence="1">Cell membrane</location>
        <topology evidence="1">Single-pass type I membrane protein</topology>
    </subcellularLocation>
</comment>
<dbReference type="SMART" id="SM00369">
    <property type="entry name" value="LRR_TYP"/>
    <property type="match status" value="12"/>
</dbReference>
<keyword evidence="9 12" id="KW-0472">Membrane</keyword>
<evidence type="ECO:0000256" key="10">
    <source>
        <dbReference type="ARBA" id="ARBA00023170"/>
    </source>
</evidence>
<dbReference type="PANTHER" id="PTHR48061:SF2">
    <property type="entry name" value="RECEPTOR LIKE PROTEIN 30-LIKE"/>
    <property type="match status" value="1"/>
</dbReference>
<dbReference type="Proteomes" id="UP000243499">
    <property type="component" value="Chromosome 2"/>
</dbReference>